<feature type="domain" description="Formyl transferase C-terminal" evidence="7">
    <location>
        <begin position="204"/>
        <end position="299"/>
    </location>
</feature>
<protein>
    <recommendedName>
        <fullName evidence="2 5">Methionyl-tRNA formyltransferase</fullName>
        <ecNumber evidence="2 5">2.1.2.9</ecNumber>
    </recommendedName>
</protein>
<dbReference type="PROSITE" id="PS00373">
    <property type="entry name" value="GART"/>
    <property type="match status" value="1"/>
</dbReference>
<comment type="catalytic activity">
    <reaction evidence="5">
        <text>L-methionyl-tRNA(fMet) + (6R)-10-formyltetrahydrofolate = N-formyl-L-methionyl-tRNA(fMet) + (6S)-5,6,7,8-tetrahydrofolate + H(+)</text>
        <dbReference type="Rhea" id="RHEA:24380"/>
        <dbReference type="Rhea" id="RHEA-COMP:9952"/>
        <dbReference type="Rhea" id="RHEA-COMP:9953"/>
        <dbReference type="ChEBI" id="CHEBI:15378"/>
        <dbReference type="ChEBI" id="CHEBI:57453"/>
        <dbReference type="ChEBI" id="CHEBI:78530"/>
        <dbReference type="ChEBI" id="CHEBI:78844"/>
        <dbReference type="ChEBI" id="CHEBI:195366"/>
        <dbReference type="EC" id="2.1.2.9"/>
    </reaction>
</comment>
<comment type="function">
    <text evidence="5">Attaches a formyl group to the free amino group of methionyl-tRNA(fMet). The formyl group appears to play a dual role in the initiator identity of N-formylmethionyl-tRNA by promoting its recognition by IF2 and preventing the misappropriation of this tRNA by the elongation apparatus.</text>
</comment>
<dbReference type="FunFam" id="3.40.50.12230:FF:000001">
    <property type="entry name" value="Methionyl-tRNA formyltransferase"/>
    <property type="match status" value="1"/>
</dbReference>
<organism evidence="8 9">
    <name type="scientific">Proteiniclasticum sediminis</name>
    <dbReference type="NCBI Taxonomy" id="2804028"/>
    <lineage>
        <taxon>Bacteria</taxon>
        <taxon>Bacillati</taxon>
        <taxon>Bacillota</taxon>
        <taxon>Clostridia</taxon>
        <taxon>Eubacteriales</taxon>
        <taxon>Clostridiaceae</taxon>
        <taxon>Proteiniclasticum</taxon>
    </lineage>
</organism>
<feature type="binding site" evidence="5">
    <location>
        <begin position="109"/>
        <end position="112"/>
    </location>
    <ligand>
        <name>(6S)-5,6,7,8-tetrahydrofolate</name>
        <dbReference type="ChEBI" id="CHEBI:57453"/>
    </ligand>
</feature>
<dbReference type="InterPro" id="IPR011034">
    <property type="entry name" value="Formyl_transferase-like_C_sf"/>
</dbReference>
<dbReference type="PANTHER" id="PTHR11138:SF5">
    <property type="entry name" value="METHIONYL-TRNA FORMYLTRANSFERASE, MITOCHONDRIAL"/>
    <property type="match status" value="1"/>
</dbReference>
<comment type="similarity">
    <text evidence="1 5">Belongs to the Fmt family.</text>
</comment>
<comment type="caution">
    <text evidence="8">The sequence shown here is derived from an EMBL/GenBank/DDBJ whole genome shotgun (WGS) entry which is preliminary data.</text>
</comment>
<dbReference type="AlphaFoldDB" id="A0A941CP13"/>
<dbReference type="NCBIfam" id="TIGR00460">
    <property type="entry name" value="fmt"/>
    <property type="match status" value="1"/>
</dbReference>
<dbReference type="GO" id="GO:0005829">
    <property type="term" value="C:cytosol"/>
    <property type="evidence" value="ECO:0007669"/>
    <property type="project" value="TreeGrafter"/>
</dbReference>
<dbReference type="EMBL" id="JAGSCS010000003">
    <property type="protein sequence ID" value="MBR0575439.1"/>
    <property type="molecule type" value="Genomic_DNA"/>
</dbReference>
<evidence type="ECO:0000256" key="3">
    <source>
        <dbReference type="ARBA" id="ARBA00022679"/>
    </source>
</evidence>
<keyword evidence="9" id="KW-1185">Reference proteome</keyword>
<dbReference type="HAMAP" id="MF_00182">
    <property type="entry name" value="Formyl_trans"/>
    <property type="match status" value="1"/>
</dbReference>
<evidence type="ECO:0000313" key="9">
    <source>
        <dbReference type="Proteomes" id="UP000675379"/>
    </source>
</evidence>
<dbReference type="SUPFAM" id="SSF50486">
    <property type="entry name" value="FMT C-terminal domain-like"/>
    <property type="match status" value="1"/>
</dbReference>
<dbReference type="Pfam" id="PF00551">
    <property type="entry name" value="Formyl_trans_N"/>
    <property type="match status" value="1"/>
</dbReference>
<dbReference type="InterPro" id="IPR044135">
    <property type="entry name" value="Met-tRNA-FMT_C"/>
</dbReference>
<evidence type="ECO:0000256" key="4">
    <source>
        <dbReference type="ARBA" id="ARBA00022917"/>
    </source>
</evidence>
<dbReference type="Gene3D" id="3.40.50.12230">
    <property type="match status" value="1"/>
</dbReference>
<evidence type="ECO:0000259" key="6">
    <source>
        <dbReference type="Pfam" id="PF00551"/>
    </source>
</evidence>
<evidence type="ECO:0000259" key="7">
    <source>
        <dbReference type="Pfam" id="PF02911"/>
    </source>
</evidence>
<dbReference type="InterPro" id="IPR036477">
    <property type="entry name" value="Formyl_transf_N_sf"/>
</dbReference>
<dbReference type="CDD" id="cd08704">
    <property type="entry name" value="Met_tRNA_FMT_C"/>
    <property type="match status" value="1"/>
</dbReference>
<dbReference type="InterPro" id="IPR001555">
    <property type="entry name" value="GART_AS"/>
</dbReference>
<keyword evidence="4 5" id="KW-0648">Protein biosynthesis</keyword>
<dbReference type="GO" id="GO:0004479">
    <property type="term" value="F:methionyl-tRNA formyltransferase activity"/>
    <property type="evidence" value="ECO:0007669"/>
    <property type="project" value="UniProtKB-UniRule"/>
</dbReference>
<reference evidence="8" key="1">
    <citation type="submission" date="2021-04" db="EMBL/GenBank/DDBJ databases">
        <title>Proteiniclasticum sedimins sp. nov., an obligate anaerobic bacterium isolated from anaerobic sludge.</title>
        <authorList>
            <person name="Liu J."/>
        </authorList>
    </citation>
    <scope>NUCLEOTIDE SEQUENCE</scope>
    <source>
        <strain evidence="8">BAD-10</strain>
    </source>
</reference>
<dbReference type="Proteomes" id="UP000675379">
    <property type="component" value="Unassembled WGS sequence"/>
</dbReference>
<proteinExistence type="inferred from homology"/>
<evidence type="ECO:0000313" key="8">
    <source>
        <dbReference type="EMBL" id="MBR0575439.1"/>
    </source>
</evidence>
<dbReference type="InterPro" id="IPR041711">
    <property type="entry name" value="Met-tRNA-FMT_N"/>
</dbReference>
<dbReference type="EC" id="2.1.2.9" evidence="2 5"/>
<evidence type="ECO:0000256" key="2">
    <source>
        <dbReference type="ARBA" id="ARBA00012261"/>
    </source>
</evidence>
<dbReference type="InterPro" id="IPR002376">
    <property type="entry name" value="Formyl_transf_N"/>
</dbReference>
<dbReference type="InterPro" id="IPR005794">
    <property type="entry name" value="Fmt"/>
</dbReference>
<dbReference type="InterPro" id="IPR005793">
    <property type="entry name" value="Formyl_trans_C"/>
</dbReference>
<gene>
    <name evidence="5 8" type="primary">fmt</name>
    <name evidence="8" type="ORF">KCG48_03695</name>
</gene>
<dbReference type="CDD" id="cd08646">
    <property type="entry name" value="FMT_core_Met-tRNA-FMT_N"/>
    <property type="match status" value="1"/>
</dbReference>
<name>A0A941CP13_9CLOT</name>
<evidence type="ECO:0000256" key="5">
    <source>
        <dbReference type="HAMAP-Rule" id="MF_00182"/>
    </source>
</evidence>
<accession>A0A941CP13</accession>
<keyword evidence="3 5" id="KW-0808">Transferase</keyword>
<dbReference type="Pfam" id="PF02911">
    <property type="entry name" value="Formyl_trans_C"/>
    <property type="match status" value="1"/>
</dbReference>
<sequence>MKIIFMGTPDFAVPSLCALDDCYGVSLVLTQPDKPVGRGKKVRFSPVKEEAMKRGIEVLQPERLRRDQEVIARMKSLEPDFIIVVAYGQILSEEVLAIPRYGCINLHASLLPKLRGAAPLNYALIEGYQETGNTTMLMDKGLDTGDMLLRETYPIDDNLNVEELHDRLSQSGGDLLLRTVEGLLNGSLTGEKQDSAESTYAPLITKETCEIDWNVSAREIHNRVRGLSPVPGAVSTLGQDRVKILETLVLNHDYPEPGKIVEVSKDGILVAAGKGSVLIKRLQFPGKKPMAVRDFLNGHTVTETKFTRSDL</sequence>
<dbReference type="SUPFAM" id="SSF53328">
    <property type="entry name" value="Formyltransferase"/>
    <property type="match status" value="1"/>
</dbReference>
<dbReference type="RefSeq" id="WP_211799962.1">
    <property type="nucleotide sequence ID" value="NZ_JAGSCS010000003.1"/>
</dbReference>
<feature type="domain" description="Formyl transferase N-terminal" evidence="6">
    <location>
        <begin position="1"/>
        <end position="179"/>
    </location>
</feature>
<evidence type="ECO:0000256" key="1">
    <source>
        <dbReference type="ARBA" id="ARBA00010699"/>
    </source>
</evidence>
<dbReference type="PANTHER" id="PTHR11138">
    <property type="entry name" value="METHIONYL-TRNA FORMYLTRANSFERASE"/>
    <property type="match status" value="1"/>
</dbReference>